<evidence type="ECO:0000256" key="3">
    <source>
        <dbReference type="ARBA" id="ARBA00022475"/>
    </source>
</evidence>
<dbReference type="PANTHER" id="PTHR30561">
    <property type="entry name" value="SMR FAMILY PROTON-DEPENDENT DRUG EFFLUX TRANSPORTER SUGE"/>
    <property type="match status" value="1"/>
</dbReference>
<proteinExistence type="predicted"/>
<keyword evidence="2" id="KW-0813">Transport</keyword>
<dbReference type="GeneID" id="24865509"/>
<dbReference type="InterPro" id="IPR045324">
    <property type="entry name" value="Small_multidrug_res"/>
</dbReference>
<dbReference type="AlphaFoldDB" id="A0A0E3RMI8"/>
<keyword evidence="5 7" id="KW-1133">Transmembrane helix</keyword>
<evidence type="ECO:0000256" key="5">
    <source>
        <dbReference type="ARBA" id="ARBA00022989"/>
    </source>
</evidence>
<dbReference type="InterPro" id="IPR000390">
    <property type="entry name" value="Small_drug/metabolite_transptr"/>
</dbReference>
<evidence type="ECO:0000256" key="4">
    <source>
        <dbReference type="ARBA" id="ARBA00022692"/>
    </source>
</evidence>
<comment type="subcellular location">
    <subcellularLocation>
        <location evidence="1">Cell membrane</location>
        <topology evidence="1">Multi-pass membrane protein</topology>
    </subcellularLocation>
</comment>
<evidence type="ECO:0000313" key="8">
    <source>
        <dbReference type="EMBL" id="AKB65563.1"/>
    </source>
</evidence>
<dbReference type="PATRIC" id="fig|213585.10.peg.3000"/>
<accession>A0A0E3RMI8</accession>
<keyword evidence="3" id="KW-1003">Cell membrane</keyword>
<dbReference type="KEGG" id="mmj:MSMAS_2367"/>
<dbReference type="PANTHER" id="PTHR30561:SF1">
    <property type="entry name" value="MULTIDRUG TRANSPORTER EMRE"/>
    <property type="match status" value="1"/>
</dbReference>
<evidence type="ECO:0000313" key="9">
    <source>
        <dbReference type="Proteomes" id="UP000033097"/>
    </source>
</evidence>
<dbReference type="HOGENOM" id="CLU_133067_0_1_2"/>
<feature type="transmembrane region" description="Helical" evidence="7">
    <location>
        <begin position="33"/>
        <end position="51"/>
    </location>
</feature>
<evidence type="ECO:0000256" key="2">
    <source>
        <dbReference type="ARBA" id="ARBA00022448"/>
    </source>
</evidence>
<dbReference type="EMBL" id="CP009512">
    <property type="protein sequence ID" value="AKB65563.1"/>
    <property type="molecule type" value="Genomic_DNA"/>
</dbReference>
<gene>
    <name evidence="8" type="ORF">MSMAS_2367</name>
</gene>
<evidence type="ECO:0000256" key="7">
    <source>
        <dbReference type="SAM" id="Phobius"/>
    </source>
</evidence>
<dbReference type="GO" id="GO:0005886">
    <property type="term" value="C:plasma membrane"/>
    <property type="evidence" value="ECO:0007669"/>
    <property type="project" value="UniProtKB-SubCell"/>
</dbReference>
<organism evidence="8 9">
    <name type="scientific">Methanosarcina mazei S-6</name>
    <dbReference type="NCBI Taxonomy" id="213585"/>
    <lineage>
        <taxon>Archaea</taxon>
        <taxon>Methanobacteriati</taxon>
        <taxon>Methanobacteriota</taxon>
        <taxon>Stenosarchaea group</taxon>
        <taxon>Methanomicrobia</taxon>
        <taxon>Methanosarcinales</taxon>
        <taxon>Methanosarcinaceae</taxon>
        <taxon>Methanosarcina</taxon>
    </lineage>
</organism>
<dbReference type="GO" id="GO:0022857">
    <property type="term" value="F:transmembrane transporter activity"/>
    <property type="evidence" value="ECO:0007669"/>
    <property type="project" value="InterPro"/>
</dbReference>
<dbReference type="Proteomes" id="UP000033097">
    <property type="component" value="Chromosome"/>
</dbReference>
<reference evidence="8 9" key="1">
    <citation type="submission" date="2014-07" db="EMBL/GenBank/DDBJ databases">
        <title>Methanogenic archaea and the global carbon cycle.</title>
        <authorList>
            <person name="Henriksen J.R."/>
            <person name="Luke J."/>
            <person name="Reinhart S."/>
            <person name="Benedict M.N."/>
            <person name="Youngblut N.D."/>
            <person name="Metcalf M.E."/>
            <person name="Whitaker R.J."/>
            <person name="Metcalf W.W."/>
        </authorList>
    </citation>
    <scope>NUCLEOTIDE SEQUENCE [LARGE SCALE GENOMIC DNA]</scope>
    <source>
        <strain evidence="8 9">S-6</strain>
    </source>
</reference>
<dbReference type="InterPro" id="IPR037185">
    <property type="entry name" value="EmrE-like"/>
</dbReference>
<name>A0A0E3RMI8_METMZ</name>
<dbReference type="SUPFAM" id="SSF103481">
    <property type="entry name" value="Multidrug resistance efflux transporter EmrE"/>
    <property type="match status" value="1"/>
</dbReference>
<evidence type="ECO:0000256" key="6">
    <source>
        <dbReference type="ARBA" id="ARBA00023136"/>
    </source>
</evidence>
<feature type="transmembrane region" description="Helical" evidence="7">
    <location>
        <begin position="85"/>
        <end position="103"/>
    </location>
</feature>
<dbReference type="FunFam" id="1.10.3730.20:FF:000001">
    <property type="entry name" value="Quaternary ammonium compound resistance transporter SugE"/>
    <property type="match status" value="1"/>
</dbReference>
<dbReference type="RefSeq" id="WP_011034257.1">
    <property type="nucleotide sequence ID" value="NZ_CP009512.1"/>
</dbReference>
<feature type="transmembrane region" description="Helical" evidence="7">
    <location>
        <begin position="58"/>
        <end position="79"/>
    </location>
</feature>
<protein>
    <submittedName>
        <fullName evidence="8">Ethidium bromide-methyl viologen resistance protein EmrE</fullName>
    </submittedName>
</protein>
<keyword evidence="4 7" id="KW-0812">Transmembrane</keyword>
<sequence length="108" mass="12027">MNYYYLLLLAILFEVCGTTCMKLSDGFSKLTPSILIFVFYAISFFFFTLALKGLDVSIAYAIWAGLGTAFITVIGIFWFREPSSAFRLISLAFVVMGVIGLHLSDRVA</sequence>
<dbReference type="Pfam" id="PF00893">
    <property type="entry name" value="Multi_Drug_Res"/>
    <property type="match status" value="1"/>
</dbReference>
<dbReference type="Gene3D" id="1.10.3730.20">
    <property type="match status" value="1"/>
</dbReference>
<keyword evidence="6 7" id="KW-0472">Membrane</keyword>
<evidence type="ECO:0000256" key="1">
    <source>
        <dbReference type="ARBA" id="ARBA00004651"/>
    </source>
</evidence>